<evidence type="ECO:0000256" key="2">
    <source>
        <dbReference type="SAM" id="SignalP"/>
    </source>
</evidence>
<dbReference type="AlphaFoldDB" id="A0A318ZMI8"/>
<evidence type="ECO:0000313" key="3">
    <source>
        <dbReference type="EMBL" id="PYH41398.1"/>
    </source>
</evidence>
<reference evidence="3 4" key="1">
    <citation type="submission" date="2016-12" db="EMBL/GenBank/DDBJ databases">
        <title>The genomes of Aspergillus section Nigri reveals drivers in fungal speciation.</title>
        <authorList>
            <consortium name="DOE Joint Genome Institute"/>
            <person name="Vesth T.C."/>
            <person name="Nybo J."/>
            <person name="Theobald S."/>
            <person name="Brandl J."/>
            <person name="Frisvad J.C."/>
            <person name="Nielsen K.F."/>
            <person name="Lyhne E.K."/>
            <person name="Kogle M.E."/>
            <person name="Kuo A."/>
            <person name="Riley R."/>
            <person name="Clum A."/>
            <person name="Nolan M."/>
            <person name="Lipzen A."/>
            <person name="Salamov A."/>
            <person name="Henrissat B."/>
            <person name="Wiebenga A."/>
            <person name="De Vries R.P."/>
            <person name="Grigoriev I.V."/>
            <person name="Mortensen U.H."/>
            <person name="Andersen M.R."/>
            <person name="Baker S.E."/>
        </authorList>
    </citation>
    <scope>NUCLEOTIDE SEQUENCE [LARGE SCALE GENOMIC DNA]</scope>
    <source>
        <strain evidence="3 4">JOP 1030-1</strain>
    </source>
</reference>
<organism evidence="3 4">
    <name type="scientific">Aspergillus saccharolyticus JOP 1030-1</name>
    <dbReference type="NCBI Taxonomy" id="1450539"/>
    <lineage>
        <taxon>Eukaryota</taxon>
        <taxon>Fungi</taxon>
        <taxon>Dikarya</taxon>
        <taxon>Ascomycota</taxon>
        <taxon>Pezizomycotina</taxon>
        <taxon>Eurotiomycetes</taxon>
        <taxon>Eurotiomycetidae</taxon>
        <taxon>Eurotiales</taxon>
        <taxon>Aspergillaceae</taxon>
        <taxon>Aspergillus</taxon>
        <taxon>Aspergillus subgen. Circumdati</taxon>
    </lineage>
</organism>
<feature type="chain" id="PRO_5016440391" evidence="2">
    <location>
        <begin position="17"/>
        <end position="257"/>
    </location>
</feature>
<dbReference type="Proteomes" id="UP000248349">
    <property type="component" value="Unassembled WGS sequence"/>
</dbReference>
<keyword evidence="4" id="KW-1185">Reference proteome</keyword>
<sequence length="257" mass="27166">MYTSALLFALSLTAQAAPVFQSQANDTMARRHELPYKVVNVAGTPAPTVETVTATPSPPVTVTVTEYPSSTPALGPFFSSWGVGPQVTGTPLSEPPVAARGLNSTENHHRRHEHAAETNTTVTEAPASQVAPAMIKRSNEAVSHAFTQHNATENEHHAEHDGDKALIGAALTHIAGSANETQPARMDVAPEHAATLTDAKHIPHSTNDTVESRLVLAAEQSGATKRAVNTTDPAAKHFIRSSNSTSVHARNVTEGDY</sequence>
<dbReference type="EMBL" id="KZ821265">
    <property type="protein sequence ID" value="PYH41398.1"/>
    <property type="molecule type" value="Genomic_DNA"/>
</dbReference>
<accession>A0A318ZMI8</accession>
<dbReference type="STRING" id="1450539.A0A318ZMI8"/>
<evidence type="ECO:0000256" key="1">
    <source>
        <dbReference type="SAM" id="MobiDB-lite"/>
    </source>
</evidence>
<name>A0A318ZMI8_9EURO</name>
<dbReference type="RefSeq" id="XP_025427380.1">
    <property type="nucleotide sequence ID" value="XM_025575935.1"/>
</dbReference>
<feature type="region of interest" description="Disordered" evidence="1">
    <location>
        <begin position="106"/>
        <end position="126"/>
    </location>
</feature>
<feature type="signal peptide" evidence="2">
    <location>
        <begin position="1"/>
        <end position="16"/>
    </location>
</feature>
<proteinExistence type="predicted"/>
<keyword evidence="2" id="KW-0732">Signal</keyword>
<dbReference type="OrthoDB" id="4490287at2759"/>
<evidence type="ECO:0000313" key="4">
    <source>
        <dbReference type="Proteomes" id="UP000248349"/>
    </source>
</evidence>
<dbReference type="GeneID" id="37077163"/>
<gene>
    <name evidence="3" type="ORF">BP01DRAFT_360532</name>
</gene>
<protein>
    <submittedName>
        <fullName evidence="3">Uncharacterized protein</fullName>
    </submittedName>
</protein>